<dbReference type="Gene3D" id="3.60.15.10">
    <property type="entry name" value="Ribonuclease Z/Hydroxyacylglutathione hydrolase-like"/>
    <property type="match status" value="1"/>
</dbReference>
<evidence type="ECO:0000256" key="5">
    <source>
        <dbReference type="ARBA" id="ARBA00011917"/>
    </source>
</evidence>
<dbReference type="Proteomes" id="UP000002630">
    <property type="component" value="Linkage Group LG29"/>
</dbReference>
<evidence type="ECO:0000313" key="12">
    <source>
        <dbReference type="Proteomes" id="UP000002630"/>
    </source>
</evidence>
<dbReference type="HAMAP" id="MF_01374">
    <property type="entry name" value="Glyoxalase_2"/>
    <property type="match status" value="1"/>
</dbReference>
<dbReference type="STRING" id="2880.D7FGS8"/>
<protein>
    <recommendedName>
        <fullName evidence="5">hydroxyacylglutathione hydrolase</fullName>
        <ecNumber evidence="5">3.1.2.6</ecNumber>
    </recommendedName>
    <alternativeName>
        <fullName evidence="9">Glyoxalase II</fullName>
    </alternativeName>
</protein>
<dbReference type="FunCoup" id="D7FGS8">
    <property type="interactions" value="110"/>
</dbReference>
<comment type="pathway">
    <text evidence="3">Secondary metabolite metabolism; methylglyoxal degradation; (R)-lactate from methylglyoxal: step 2/2.</text>
</comment>
<evidence type="ECO:0000256" key="4">
    <source>
        <dbReference type="ARBA" id="ARBA00006759"/>
    </source>
</evidence>
<keyword evidence="7" id="KW-0378">Hydrolase</keyword>
<proteinExistence type="inferred from homology"/>
<dbReference type="SUPFAM" id="SSF56281">
    <property type="entry name" value="Metallo-hydrolase/oxidoreductase"/>
    <property type="match status" value="1"/>
</dbReference>
<dbReference type="OrthoDB" id="515692at2759"/>
<dbReference type="GO" id="GO:0046872">
    <property type="term" value="F:metal ion binding"/>
    <property type="evidence" value="ECO:0007669"/>
    <property type="project" value="UniProtKB-KW"/>
</dbReference>
<sequence length="255" mass="27324">MKVIVVPVLDDNFAYLLSDAAGVTAAVDPAEADKVLKVANDQGLTISKVLTTHKHHDHAGGNNAIARRITGLEIVGGEIDRVQGATRTVKDGDTLRVGGISVKCIHTSGHTMGHICYYATEGEQKAVFTGDTLFVGGAGRFFEGTPEEMQHSLGDKLGKLPPETLVYCGHEYTSSNYLFAQSLDPENEDLKREVAIASERLRKGEHTVPSTIAKELATNPFMRAHEPSIQARAGLGDGSTTAAVLGKIRKMKNAF</sequence>
<evidence type="ECO:0000256" key="7">
    <source>
        <dbReference type="ARBA" id="ARBA00022801"/>
    </source>
</evidence>
<evidence type="ECO:0000256" key="8">
    <source>
        <dbReference type="ARBA" id="ARBA00022833"/>
    </source>
</evidence>
<evidence type="ECO:0000256" key="2">
    <source>
        <dbReference type="ARBA" id="ARBA00001947"/>
    </source>
</evidence>
<evidence type="ECO:0000256" key="6">
    <source>
        <dbReference type="ARBA" id="ARBA00022723"/>
    </source>
</evidence>
<dbReference type="OMA" id="NYIWLLQ"/>
<dbReference type="PANTHER" id="PTHR11935">
    <property type="entry name" value="BETA LACTAMASE DOMAIN"/>
    <property type="match status" value="1"/>
</dbReference>
<dbReference type="SMART" id="SM00849">
    <property type="entry name" value="Lactamase_B"/>
    <property type="match status" value="1"/>
</dbReference>
<evidence type="ECO:0000256" key="1">
    <source>
        <dbReference type="ARBA" id="ARBA00001623"/>
    </source>
</evidence>
<gene>
    <name evidence="11" type="ORF">Esi_0101_0069</name>
</gene>
<feature type="domain" description="Metallo-beta-lactamase" evidence="10">
    <location>
        <begin position="11"/>
        <end position="170"/>
    </location>
</feature>
<dbReference type="EMBL" id="FN649754">
    <property type="protein sequence ID" value="CBJ28354.1"/>
    <property type="molecule type" value="Genomic_DNA"/>
</dbReference>
<keyword evidence="6" id="KW-0479">Metal-binding</keyword>
<keyword evidence="12" id="KW-1185">Reference proteome</keyword>
<dbReference type="NCBIfam" id="TIGR03413">
    <property type="entry name" value="GSH_gloB"/>
    <property type="match status" value="1"/>
</dbReference>
<dbReference type="AlphaFoldDB" id="D7FGS8"/>
<evidence type="ECO:0000259" key="10">
    <source>
        <dbReference type="SMART" id="SM00849"/>
    </source>
</evidence>
<comment type="catalytic activity">
    <reaction evidence="1">
        <text>an S-(2-hydroxyacyl)glutathione + H2O = a 2-hydroxy carboxylate + glutathione + H(+)</text>
        <dbReference type="Rhea" id="RHEA:21864"/>
        <dbReference type="ChEBI" id="CHEBI:15377"/>
        <dbReference type="ChEBI" id="CHEBI:15378"/>
        <dbReference type="ChEBI" id="CHEBI:57925"/>
        <dbReference type="ChEBI" id="CHEBI:58896"/>
        <dbReference type="ChEBI" id="CHEBI:71261"/>
        <dbReference type="EC" id="3.1.2.6"/>
    </reaction>
</comment>
<dbReference type="CDD" id="cd07723">
    <property type="entry name" value="hydroxyacylglutathione_hydrolase_MBL-fold"/>
    <property type="match status" value="1"/>
</dbReference>
<evidence type="ECO:0000256" key="9">
    <source>
        <dbReference type="ARBA" id="ARBA00031044"/>
    </source>
</evidence>
<dbReference type="PANTHER" id="PTHR11935:SF94">
    <property type="entry name" value="TENZING NORGAY, ISOFORM C"/>
    <property type="match status" value="1"/>
</dbReference>
<keyword evidence="8" id="KW-0862">Zinc</keyword>
<dbReference type="PIRSF" id="PIRSF005457">
    <property type="entry name" value="Glx"/>
    <property type="match status" value="1"/>
</dbReference>
<comment type="similarity">
    <text evidence="4">Belongs to the metallo-beta-lactamase superfamily. Glyoxalase II family.</text>
</comment>
<reference evidence="11 12" key="1">
    <citation type="journal article" date="2010" name="Nature">
        <title>The Ectocarpus genome and the independent evolution of multicellularity in brown algae.</title>
        <authorList>
            <person name="Cock J.M."/>
            <person name="Sterck L."/>
            <person name="Rouze P."/>
            <person name="Scornet D."/>
            <person name="Allen A.E."/>
            <person name="Amoutzias G."/>
            <person name="Anthouard V."/>
            <person name="Artiguenave F."/>
            <person name="Aury J.M."/>
            <person name="Badger J.H."/>
            <person name="Beszteri B."/>
            <person name="Billiau K."/>
            <person name="Bonnet E."/>
            <person name="Bothwell J.H."/>
            <person name="Bowler C."/>
            <person name="Boyen C."/>
            <person name="Brownlee C."/>
            <person name="Carrano C.J."/>
            <person name="Charrier B."/>
            <person name="Cho G.Y."/>
            <person name="Coelho S.M."/>
            <person name="Collen J."/>
            <person name="Corre E."/>
            <person name="Da Silva C."/>
            <person name="Delage L."/>
            <person name="Delaroque N."/>
            <person name="Dittami S.M."/>
            <person name="Doulbeau S."/>
            <person name="Elias M."/>
            <person name="Farnham G."/>
            <person name="Gachon C.M."/>
            <person name="Gschloessl B."/>
            <person name="Heesch S."/>
            <person name="Jabbari K."/>
            <person name="Jubin C."/>
            <person name="Kawai H."/>
            <person name="Kimura K."/>
            <person name="Kloareg B."/>
            <person name="Kupper F.C."/>
            <person name="Lang D."/>
            <person name="Le Bail A."/>
            <person name="Leblanc C."/>
            <person name="Lerouge P."/>
            <person name="Lohr M."/>
            <person name="Lopez P.J."/>
            <person name="Martens C."/>
            <person name="Maumus F."/>
            <person name="Michel G."/>
            <person name="Miranda-Saavedra D."/>
            <person name="Morales J."/>
            <person name="Moreau H."/>
            <person name="Motomura T."/>
            <person name="Nagasato C."/>
            <person name="Napoli C.A."/>
            <person name="Nelson D.R."/>
            <person name="Nyvall-Collen P."/>
            <person name="Peters A.F."/>
            <person name="Pommier C."/>
            <person name="Potin P."/>
            <person name="Poulain J."/>
            <person name="Quesneville H."/>
            <person name="Read B."/>
            <person name="Rensing S.A."/>
            <person name="Ritter A."/>
            <person name="Rousvoal S."/>
            <person name="Samanta M."/>
            <person name="Samson G."/>
            <person name="Schroeder D.C."/>
            <person name="Segurens B."/>
            <person name="Strittmatter M."/>
            <person name="Tonon T."/>
            <person name="Tregear J.W."/>
            <person name="Valentin K."/>
            <person name="von Dassow P."/>
            <person name="Yamagishi T."/>
            <person name="Van de Peer Y."/>
            <person name="Wincker P."/>
        </authorList>
    </citation>
    <scope>NUCLEOTIDE SEQUENCE [LARGE SCALE GENOMIC DNA]</scope>
    <source>
        <strain evidence="12">Ec32 / CCAP1310/4</strain>
    </source>
</reference>
<dbReference type="EMBL" id="FN647694">
    <property type="protein sequence ID" value="CBJ28354.1"/>
    <property type="molecule type" value="Genomic_DNA"/>
</dbReference>
<dbReference type="EC" id="3.1.2.6" evidence="5"/>
<name>D7FGS8_ECTSI</name>
<dbReference type="Pfam" id="PF16123">
    <property type="entry name" value="HAGH_C"/>
    <property type="match status" value="1"/>
</dbReference>
<dbReference type="InterPro" id="IPR036866">
    <property type="entry name" value="RibonucZ/Hydroxyglut_hydro"/>
</dbReference>
<accession>D7FGS8</accession>
<organism evidence="11 12">
    <name type="scientific">Ectocarpus siliculosus</name>
    <name type="common">Brown alga</name>
    <name type="synonym">Conferva siliculosa</name>
    <dbReference type="NCBI Taxonomy" id="2880"/>
    <lineage>
        <taxon>Eukaryota</taxon>
        <taxon>Sar</taxon>
        <taxon>Stramenopiles</taxon>
        <taxon>Ochrophyta</taxon>
        <taxon>PX clade</taxon>
        <taxon>Phaeophyceae</taxon>
        <taxon>Ectocarpales</taxon>
        <taxon>Ectocarpaceae</taxon>
        <taxon>Ectocarpus</taxon>
    </lineage>
</organism>
<dbReference type="InterPro" id="IPR017782">
    <property type="entry name" value="Hydroxyacylglutathione_Hdrlase"/>
</dbReference>
<dbReference type="eggNOG" id="KOG0813">
    <property type="taxonomic scope" value="Eukaryota"/>
</dbReference>
<dbReference type="InterPro" id="IPR035680">
    <property type="entry name" value="Clx_II_MBL"/>
</dbReference>
<dbReference type="InterPro" id="IPR001279">
    <property type="entry name" value="Metallo-B-lactamas"/>
</dbReference>
<dbReference type="GO" id="GO:0004416">
    <property type="term" value="F:hydroxyacylglutathione hydrolase activity"/>
    <property type="evidence" value="ECO:0007669"/>
    <property type="project" value="UniProtKB-EC"/>
</dbReference>
<evidence type="ECO:0000256" key="3">
    <source>
        <dbReference type="ARBA" id="ARBA00004963"/>
    </source>
</evidence>
<dbReference type="GO" id="GO:0019243">
    <property type="term" value="P:methylglyoxal catabolic process to D-lactate via S-lactoyl-glutathione"/>
    <property type="evidence" value="ECO:0007669"/>
    <property type="project" value="InterPro"/>
</dbReference>
<dbReference type="InParanoid" id="D7FGS8"/>
<evidence type="ECO:0000313" key="11">
    <source>
        <dbReference type="EMBL" id="CBJ28354.1"/>
    </source>
</evidence>
<dbReference type="Pfam" id="PF00753">
    <property type="entry name" value="Lactamase_B"/>
    <property type="match status" value="1"/>
</dbReference>
<comment type="cofactor">
    <cofactor evidence="2">
        <name>Zn(2+)</name>
        <dbReference type="ChEBI" id="CHEBI:29105"/>
    </cofactor>
</comment>
<dbReference type="InterPro" id="IPR032282">
    <property type="entry name" value="HAGH_C"/>
</dbReference>